<organism evidence="2 3">
    <name type="scientific">Acetobacterium woodii (strain ATCC 29683 / DSM 1030 / JCM 2381 / KCTC 1655 / WB1)</name>
    <dbReference type="NCBI Taxonomy" id="931626"/>
    <lineage>
        <taxon>Bacteria</taxon>
        <taxon>Bacillati</taxon>
        <taxon>Bacillota</taxon>
        <taxon>Clostridia</taxon>
        <taxon>Eubacteriales</taxon>
        <taxon>Eubacteriaceae</taxon>
        <taxon>Acetobacterium</taxon>
    </lineage>
</organism>
<evidence type="ECO:0000313" key="2">
    <source>
        <dbReference type="EMBL" id="AFA49942.1"/>
    </source>
</evidence>
<dbReference type="InterPro" id="IPR018656">
    <property type="entry name" value="DUF2087"/>
</dbReference>
<sequence>MEIKMEKLNMNQFLDESGRITQLSENSQKRHALLVYLAEKFESDRNYSEREVNEICSQWHTFGDYFLLRRELIDDGLLSREQDGSRYWKTKTEFSLAETRS</sequence>
<reference evidence="3" key="1">
    <citation type="submission" date="2011-07" db="EMBL/GenBank/DDBJ databases">
        <title>Complete genome sequence of Acetobacterium woodii.</title>
        <authorList>
            <person name="Poehlein A."/>
            <person name="Schmidt S."/>
            <person name="Kaster A.-K."/>
            <person name="Goenrich M."/>
            <person name="Vollmers J."/>
            <person name="Thuermer A."/>
            <person name="Gottschalk G."/>
            <person name="Thauer R.K."/>
            <person name="Daniel R."/>
            <person name="Mueller V."/>
        </authorList>
    </citation>
    <scope>NUCLEOTIDE SEQUENCE [LARGE SCALE GENOMIC DNA]</scope>
    <source>
        <strain evidence="3">ATCC 29683 / DSM 1030 / JCM 2381 / KCTC 1655 / WB1</strain>
    </source>
</reference>
<dbReference type="Proteomes" id="UP000007177">
    <property type="component" value="Chromosome"/>
</dbReference>
<dbReference type="KEGG" id="awo:Awo_c32140"/>
<dbReference type="AlphaFoldDB" id="H6LJL4"/>
<proteinExistence type="predicted"/>
<keyword evidence="3" id="KW-1185">Reference proteome</keyword>
<accession>H6LJL4</accession>
<feature type="domain" description="DUF2087" evidence="1">
    <location>
        <begin position="19"/>
        <end position="88"/>
    </location>
</feature>
<dbReference type="Pfam" id="PF09860">
    <property type="entry name" value="DUF2087"/>
    <property type="match status" value="1"/>
</dbReference>
<name>H6LJL4_ACEWD</name>
<evidence type="ECO:0000313" key="3">
    <source>
        <dbReference type="Proteomes" id="UP000007177"/>
    </source>
</evidence>
<protein>
    <submittedName>
        <fullName evidence="2">Transcriptional regulator</fullName>
    </submittedName>
</protein>
<reference evidence="2 3" key="2">
    <citation type="journal article" date="2012" name="PLoS ONE">
        <title>An ancient pathway combining carbon dioxide fixation with the generation and utilization of a sodium ion gradient for ATP synthesis.</title>
        <authorList>
            <person name="Poehlein A."/>
            <person name="Schmidt S."/>
            <person name="Kaster A.K."/>
            <person name="Goenrich M."/>
            <person name="Vollmers J."/>
            <person name="Thurmer A."/>
            <person name="Bertsch J."/>
            <person name="Schuchmann K."/>
            <person name="Voigt B."/>
            <person name="Hecker M."/>
            <person name="Daniel R."/>
            <person name="Thauer R.K."/>
            <person name="Gottschalk G."/>
            <person name="Muller V."/>
        </authorList>
    </citation>
    <scope>NUCLEOTIDE SEQUENCE [LARGE SCALE GENOMIC DNA]</scope>
    <source>
        <strain evidence="3">ATCC 29683 / DSM 1030 / JCM 2381 / KCTC 1655 / WB1</strain>
    </source>
</reference>
<dbReference type="eggNOG" id="COG3860">
    <property type="taxonomic scope" value="Bacteria"/>
</dbReference>
<dbReference type="STRING" id="931626.Awo_c32140"/>
<dbReference type="HOGENOM" id="CLU_146519_0_0_9"/>
<dbReference type="EMBL" id="CP002987">
    <property type="protein sequence ID" value="AFA49942.1"/>
    <property type="molecule type" value="Genomic_DNA"/>
</dbReference>
<gene>
    <name evidence="2" type="ordered locus">Awo_c32140</name>
</gene>
<evidence type="ECO:0000259" key="1">
    <source>
        <dbReference type="Pfam" id="PF09860"/>
    </source>
</evidence>